<reference evidence="1" key="2">
    <citation type="submission" date="2021-04" db="EMBL/GenBank/DDBJ databases">
        <authorList>
            <person name="Gilroy R."/>
        </authorList>
    </citation>
    <scope>NUCLEOTIDE SEQUENCE</scope>
    <source>
        <strain evidence="1">Gambia11-129</strain>
    </source>
</reference>
<evidence type="ECO:0000313" key="2">
    <source>
        <dbReference type="Proteomes" id="UP000823936"/>
    </source>
</evidence>
<gene>
    <name evidence="1" type="ORF">IAB12_03255</name>
</gene>
<dbReference type="AlphaFoldDB" id="A0A9D1PUF0"/>
<sequence>MTSERMRKILRFSKSIELVDTEDFDELYRRENEKTHDWGIRKYTPFSYAVHLENVLRLRFVNEDRRIRFNYVLLSNEMLKDYYDKNKEIFSKYEEGDYFPFEEVSDVVRKKIREEEWEAHINEISL</sequence>
<dbReference type="Proteomes" id="UP000823936">
    <property type="component" value="Unassembled WGS sequence"/>
</dbReference>
<reference evidence="1" key="1">
    <citation type="journal article" date="2021" name="PeerJ">
        <title>Extensive microbial diversity within the chicken gut microbiome revealed by metagenomics and culture.</title>
        <authorList>
            <person name="Gilroy R."/>
            <person name="Ravi A."/>
            <person name="Getino M."/>
            <person name="Pursley I."/>
            <person name="Horton D.L."/>
            <person name="Alikhan N.F."/>
            <person name="Baker D."/>
            <person name="Gharbi K."/>
            <person name="Hall N."/>
            <person name="Watson M."/>
            <person name="Adriaenssens E.M."/>
            <person name="Foster-Nyarko E."/>
            <person name="Jarju S."/>
            <person name="Secka A."/>
            <person name="Antonio M."/>
            <person name="Oren A."/>
            <person name="Chaudhuri R.R."/>
            <person name="La Ragione R."/>
            <person name="Hildebrand F."/>
            <person name="Pallen M.J."/>
        </authorList>
    </citation>
    <scope>NUCLEOTIDE SEQUENCE</scope>
    <source>
        <strain evidence="1">Gambia11-129</strain>
    </source>
</reference>
<dbReference type="EMBL" id="DXHU01000015">
    <property type="protein sequence ID" value="HIV98782.1"/>
    <property type="molecule type" value="Genomic_DNA"/>
</dbReference>
<accession>A0A9D1PUF0</accession>
<protein>
    <submittedName>
        <fullName evidence="1">Uncharacterized protein</fullName>
    </submittedName>
</protein>
<proteinExistence type="predicted"/>
<organism evidence="1 2">
    <name type="scientific">Candidatus Ornithospirochaeta avicola</name>
    <dbReference type="NCBI Taxonomy" id="2840896"/>
    <lineage>
        <taxon>Bacteria</taxon>
        <taxon>Pseudomonadati</taxon>
        <taxon>Spirochaetota</taxon>
        <taxon>Spirochaetia</taxon>
        <taxon>Spirochaetales</taxon>
        <taxon>Spirochaetaceae</taxon>
        <taxon>Spirochaetaceae incertae sedis</taxon>
        <taxon>Candidatus Ornithospirochaeta</taxon>
    </lineage>
</organism>
<evidence type="ECO:0000313" key="1">
    <source>
        <dbReference type="EMBL" id="HIV98782.1"/>
    </source>
</evidence>
<comment type="caution">
    <text evidence="1">The sequence shown here is derived from an EMBL/GenBank/DDBJ whole genome shotgun (WGS) entry which is preliminary data.</text>
</comment>
<name>A0A9D1PUF0_9SPIO</name>